<keyword evidence="1" id="KW-1133">Transmembrane helix</keyword>
<gene>
    <name evidence="2" type="ORF">OVA965_LOCUS31650</name>
    <name evidence="3" type="ORF">TMI583_LOCUS32486</name>
</gene>
<protein>
    <submittedName>
        <fullName evidence="2">Uncharacterized protein</fullName>
    </submittedName>
</protein>
<comment type="caution">
    <text evidence="2">The sequence shown here is derived from an EMBL/GenBank/DDBJ whole genome shotgun (WGS) entry which is preliminary data.</text>
</comment>
<feature type="transmembrane region" description="Helical" evidence="1">
    <location>
        <begin position="7"/>
        <end position="31"/>
    </location>
</feature>
<evidence type="ECO:0000313" key="2">
    <source>
        <dbReference type="EMBL" id="CAF1370483.1"/>
    </source>
</evidence>
<evidence type="ECO:0000313" key="4">
    <source>
        <dbReference type="Proteomes" id="UP000677228"/>
    </source>
</evidence>
<evidence type="ECO:0000313" key="3">
    <source>
        <dbReference type="EMBL" id="CAF4179700.1"/>
    </source>
</evidence>
<dbReference type="EMBL" id="CAJNOK010023980">
    <property type="protein sequence ID" value="CAF1370483.1"/>
    <property type="molecule type" value="Genomic_DNA"/>
</dbReference>
<dbReference type="Proteomes" id="UP000677228">
    <property type="component" value="Unassembled WGS sequence"/>
</dbReference>
<dbReference type="PROSITE" id="PS51257">
    <property type="entry name" value="PROKAR_LIPOPROTEIN"/>
    <property type="match status" value="1"/>
</dbReference>
<dbReference type="Proteomes" id="UP000682733">
    <property type="component" value="Unassembled WGS sequence"/>
</dbReference>
<accession>A0A8S2F713</accession>
<sequence>MNHGRILMFSGIALFISGCIAGVVIACDLFTSYHAAVGGHVEAILNGILLLLAGVARHHLRLGNFSKFIAHIGLEIAAWVHPCTYYWVAYTGYYYKILRKGTAQATTKPSAVDEAMIYFLLIGCVGYGLITSLPLLLWGFRGIVDPSDNTIATVHPEPQVDKKRQ</sequence>
<name>A0A8S2F713_9BILA</name>
<reference evidence="2" key="1">
    <citation type="submission" date="2021-02" db="EMBL/GenBank/DDBJ databases">
        <authorList>
            <person name="Nowell W R."/>
        </authorList>
    </citation>
    <scope>NUCLEOTIDE SEQUENCE</scope>
</reference>
<feature type="transmembrane region" description="Helical" evidence="1">
    <location>
        <begin position="116"/>
        <end position="138"/>
    </location>
</feature>
<organism evidence="2 4">
    <name type="scientific">Didymodactylos carnosus</name>
    <dbReference type="NCBI Taxonomy" id="1234261"/>
    <lineage>
        <taxon>Eukaryota</taxon>
        <taxon>Metazoa</taxon>
        <taxon>Spiralia</taxon>
        <taxon>Gnathifera</taxon>
        <taxon>Rotifera</taxon>
        <taxon>Eurotatoria</taxon>
        <taxon>Bdelloidea</taxon>
        <taxon>Philodinida</taxon>
        <taxon>Philodinidae</taxon>
        <taxon>Didymodactylos</taxon>
    </lineage>
</organism>
<dbReference type="AlphaFoldDB" id="A0A8S2F713"/>
<dbReference type="EMBL" id="CAJOBA010045648">
    <property type="protein sequence ID" value="CAF4179700.1"/>
    <property type="molecule type" value="Genomic_DNA"/>
</dbReference>
<feature type="transmembrane region" description="Helical" evidence="1">
    <location>
        <begin position="37"/>
        <end position="56"/>
    </location>
</feature>
<evidence type="ECO:0000256" key="1">
    <source>
        <dbReference type="SAM" id="Phobius"/>
    </source>
</evidence>
<keyword evidence="1" id="KW-0812">Transmembrane</keyword>
<proteinExistence type="predicted"/>
<feature type="transmembrane region" description="Helical" evidence="1">
    <location>
        <begin position="68"/>
        <end position="88"/>
    </location>
</feature>
<keyword evidence="1" id="KW-0472">Membrane</keyword>